<dbReference type="GO" id="GO:0030488">
    <property type="term" value="P:tRNA methylation"/>
    <property type="evidence" value="ECO:0007669"/>
    <property type="project" value="TreeGrafter"/>
</dbReference>
<dbReference type="PANTHER" id="PTHR42714">
    <property type="entry name" value="TRNA MODIFICATION GTPASE GTPBP3"/>
    <property type="match status" value="1"/>
</dbReference>
<feature type="transmembrane region" description="Helical" evidence="1">
    <location>
        <begin position="415"/>
        <end position="437"/>
    </location>
</feature>
<dbReference type="InterPro" id="IPR006073">
    <property type="entry name" value="GTP-bd"/>
</dbReference>
<dbReference type="Pfam" id="PF01926">
    <property type="entry name" value="MMR_HSR1"/>
    <property type="match status" value="1"/>
</dbReference>
<dbReference type="PANTHER" id="PTHR42714:SF6">
    <property type="entry name" value="TRANSLATION INITIATION FACTOR IF-2"/>
    <property type="match status" value="1"/>
</dbReference>
<dbReference type="GO" id="GO:0005737">
    <property type="term" value="C:cytoplasm"/>
    <property type="evidence" value="ECO:0007669"/>
    <property type="project" value="TreeGrafter"/>
</dbReference>
<keyword evidence="1" id="KW-1133">Transmembrane helix</keyword>
<dbReference type="Proteomes" id="UP000326344">
    <property type="component" value="Unassembled WGS sequence"/>
</dbReference>
<evidence type="ECO:0000313" key="4">
    <source>
        <dbReference type="Proteomes" id="UP000326344"/>
    </source>
</evidence>
<reference evidence="3 4" key="1">
    <citation type="submission" date="2019-09" db="EMBL/GenBank/DDBJ databases">
        <title>Genome Sequence of Larkinella sp MA1.</title>
        <authorList>
            <person name="Srinivasan S."/>
        </authorList>
    </citation>
    <scope>NUCLEOTIDE SEQUENCE [LARGE SCALE GENOMIC DNA]</scope>
    <source>
        <strain evidence="3 4">MA1</strain>
    </source>
</reference>
<evidence type="ECO:0000259" key="2">
    <source>
        <dbReference type="Pfam" id="PF01926"/>
    </source>
</evidence>
<keyword evidence="4" id="KW-1185">Reference proteome</keyword>
<dbReference type="AlphaFoldDB" id="A0A5N1JDV0"/>
<comment type="caution">
    <text evidence="3">The sequence shown here is derived from an EMBL/GenBank/DDBJ whole genome shotgun (WGS) entry which is preliminary data.</text>
</comment>
<name>A0A5N1JDV0_9BACT</name>
<feature type="domain" description="G" evidence="2">
    <location>
        <begin position="100"/>
        <end position="225"/>
    </location>
</feature>
<dbReference type="InterPro" id="IPR027417">
    <property type="entry name" value="P-loop_NTPase"/>
</dbReference>
<dbReference type="GO" id="GO:0005525">
    <property type="term" value="F:GTP binding"/>
    <property type="evidence" value="ECO:0007669"/>
    <property type="project" value="InterPro"/>
</dbReference>
<protein>
    <recommendedName>
        <fullName evidence="2">G domain-containing protein</fullName>
    </recommendedName>
</protein>
<evidence type="ECO:0000313" key="3">
    <source>
        <dbReference type="EMBL" id="KAA9347913.1"/>
    </source>
</evidence>
<dbReference type="GO" id="GO:0002098">
    <property type="term" value="P:tRNA wobble uridine modification"/>
    <property type="evidence" value="ECO:0007669"/>
    <property type="project" value="TreeGrafter"/>
</dbReference>
<keyword evidence="1" id="KW-0472">Membrane</keyword>
<keyword evidence="1" id="KW-0812">Transmembrane</keyword>
<dbReference type="CDD" id="cd00882">
    <property type="entry name" value="Ras_like_GTPase"/>
    <property type="match status" value="1"/>
</dbReference>
<gene>
    <name evidence="3" type="ORF">F0P93_25150</name>
</gene>
<proteinExistence type="predicted"/>
<sequence>MIGNPEMVREFSSVLRKKASKQKKRNWCIVLHRCCNFRNEYRSICLYLTPMNQPLQSQISEVLQKLETLLDRVPESVAKDVRQEIREFRQLLVETRSPRFALVGRRGSGKSSLINAIFGRKVAEVGHEKAQTGEATWWPYSSDMGTLDILDTRGLQEGSRPDEADAATSPIESILNALKEKAPDLILFLIKATEADSGINPDLEALTEISKTVEKVHNYRPPILVVATHCDTLEPKNVRLHQPEDEDPEDLNEKLERVKVIENLLKTKFEADPYLKESLITVLGVSSYQSWKNDRLRSDERWRIDELLDYIFNELPKESKLAFARLSQVRTLQESIANRLTKVVAAICGGIAAVPIPLGDIIPITSLQITLIIAIAYVAGRQLSQDTAKEFLTAIGATISAGLVLRELARASVKIFFPGVGSAVSAGIATTATLGIGRAATAHFIQKKSIENAKAVFEGERSRP</sequence>
<dbReference type="EMBL" id="VTWS01000007">
    <property type="protein sequence ID" value="KAA9347913.1"/>
    <property type="molecule type" value="Genomic_DNA"/>
</dbReference>
<organism evidence="3 4">
    <name type="scientific">Larkinella humicola</name>
    <dbReference type="NCBI Taxonomy" id="2607654"/>
    <lineage>
        <taxon>Bacteria</taxon>
        <taxon>Pseudomonadati</taxon>
        <taxon>Bacteroidota</taxon>
        <taxon>Cytophagia</taxon>
        <taxon>Cytophagales</taxon>
        <taxon>Spirosomataceae</taxon>
        <taxon>Larkinella</taxon>
    </lineage>
</organism>
<dbReference type="SUPFAM" id="SSF52540">
    <property type="entry name" value="P-loop containing nucleoside triphosphate hydrolases"/>
    <property type="match status" value="1"/>
</dbReference>
<evidence type="ECO:0000256" key="1">
    <source>
        <dbReference type="SAM" id="Phobius"/>
    </source>
</evidence>
<dbReference type="Gene3D" id="3.40.50.300">
    <property type="entry name" value="P-loop containing nucleotide triphosphate hydrolases"/>
    <property type="match status" value="1"/>
</dbReference>
<accession>A0A5N1JDV0</accession>